<dbReference type="EMBL" id="FNYW01000053">
    <property type="protein sequence ID" value="SEJ03012.1"/>
    <property type="molecule type" value="Genomic_DNA"/>
</dbReference>
<proteinExistence type="predicted"/>
<sequence>MKKPIIYLSTAALIAGALSTPLQAFAAEANEVNFTKEELIYTTIDRSGSVEDMYTTNVFEGSNLSLIKDFGDYEELRLLNTTHADLTSPSADESVIQTDENRVITQGKLQNRKLPWIFTFHYLLDGKEIDPEKSAGQSGTLEVEVNIQPSDESDEALMSYVDHYALQISTSMDLDTHFDLNSENGIVSTAGNHQQVQWTVLPGQLEPLTFTVDTTEFADFDWSINGAPLTLGIDKDLFDLSSFTEPLADLETGIQAVNDGSQSLFSGSTELNSGLERLLGGSQQVTNGASELYSGSQAFVSGTAQAFAKTKELENGLADLTDGSRQLQSAAGQLNQGSRQLAKQSEPFFDGLASVDQGVSDLTQALSDIESGAQQLTDRSKSLTDGSARVLDALKTLQEKVSLLTASFNKAAELADASQNIQSGMINLDMGIENIDQSIEEYQTKLKTSGLSPSDLADQNRAAKERLAALNEQLTKLQPLVEEGLLDEAVLTDLQTAINQTEQLTDANSQYIEGSQQVIEGIEGVVQPEGDLKAGSSQLVKQYQSFNEAVTTLIENLSSISETVEPLKQAIDSLVDQYGTLDEGVNQYTESTSQLSKGIQQATAATQALKTGASTLAANGSSVQSGLQRLAEGTAGLSSGSKELNNGVNAAHAGSLAFIDGLQTLHNSTRTLETGSRQLLVGTEALESGLQNAANGSDALVSGADQLASGTSELASQTSDLPDQTEEKIDKAVAEFSNEDYQVQSFMDDRNDQTENVQFVIQYRASDTDQASNKQTETTPQEPKSLWEKFLDLFR</sequence>
<feature type="region of interest" description="Disordered" evidence="1">
    <location>
        <begin position="764"/>
        <end position="785"/>
    </location>
</feature>
<evidence type="ECO:0000313" key="4">
    <source>
        <dbReference type="Proteomes" id="UP000198564"/>
    </source>
</evidence>
<evidence type="ECO:0000313" key="3">
    <source>
        <dbReference type="EMBL" id="SEJ03012.1"/>
    </source>
</evidence>
<keyword evidence="2" id="KW-0732">Signal</keyword>
<gene>
    <name evidence="3" type="ORF">SAMN04488113_1533</name>
</gene>
<reference evidence="4" key="1">
    <citation type="submission" date="2016-10" db="EMBL/GenBank/DDBJ databases">
        <authorList>
            <person name="Varghese N."/>
            <person name="Submissions S."/>
        </authorList>
    </citation>
    <scope>NUCLEOTIDE SEQUENCE [LARGE SCALE GENOMIC DNA]</scope>
    <source>
        <strain evidence="4">DSM 25751</strain>
    </source>
</reference>
<dbReference type="RefSeq" id="WP_091636546.1">
    <property type="nucleotide sequence ID" value="NZ_FNYW01000053.1"/>
</dbReference>
<feature type="chain" id="PRO_5011508246" evidence="2">
    <location>
        <begin position="27"/>
        <end position="795"/>
    </location>
</feature>
<dbReference type="InterPro" id="IPR023908">
    <property type="entry name" value="xxxLxxG_rpt"/>
</dbReference>
<name>A0A1H6VS26_9LACT</name>
<dbReference type="Proteomes" id="UP000198564">
    <property type="component" value="Unassembled WGS sequence"/>
</dbReference>
<evidence type="ECO:0000256" key="2">
    <source>
        <dbReference type="SAM" id="SignalP"/>
    </source>
</evidence>
<protein>
    <submittedName>
        <fullName evidence="3">X-X-X-Leu-X-X-Gly heptad repeat-containing protein</fullName>
    </submittedName>
</protein>
<feature type="compositionally biased region" description="Polar residues" evidence="1">
    <location>
        <begin position="768"/>
        <end position="782"/>
    </location>
</feature>
<dbReference type="AlphaFoldDB" id="A0A1H6VS26"/>
<dbReference type="OrthoDB" id="9815841at2"/>
<dbReference type="NCBIfam" id="TIGR03057">
    <property type="entry name" value="xxxLxxG_by_4"/>
    <property type="match status" value="1"/>
</dbReference>
<dbReference type="Gene3D" id="1.10.287.950">
    <property type="entry name" value="Methyl-accepting chemotaxis protein"/>
    <property type="match status" value="2"/>
</dbReference>
<feature type="signal peptide" evidence="2">
    <location>
        <begin position="1"/>
        <end position="26"/>
    </location>
</feature>
<organism evidence="3 4">
    <name type="scientific">Alkalibacterium gilvum</name>
    <dbReference type="NCBI Taxonomy" id="1130080"/>
    <lineage>
        <taxon>Bacteria</taxon>
        <taxon>Bacillati</taxon>
        <taxon>Bacillota</taxon>
        <taxon>Bacilli</taxon>
        <taxon>Lactobacillales</taxon>
        <taxon>Carnobacteriaceae</taxon>
        <taxon>Alkalibacterium</taxon>
    </lineage>
</organism>
<evidence type="ECO:0000256" key="1">
    <source>
        <dbReference type="SAM" id="MobiDB-lite"/>
    </source>
</evidence>
<accession>A0A1H6VS26</accession>
<dbReference type="STRING" id="1130080.SAMN04488113_1533"/>
<keyword evidence="4" id="KW-1185">Reference proteome</keyword>